<evidence type="ECO:0000313" key="7">
    <source>
        <dbReference type="Proteomes" id="UP000245410"/>
    </source>
</evidence>
<dbReference type="InterPro" id="IPR011006">
    <property type="entry name" value="CheY-like_superfamily"/>
</dbReference>
<reference evidence="6 7" key="1">
    <citation type="submission" date="2018-05" db="EMBL/GenBank/DDBJ databases">
        <title>Micromonospora atacamensis sp. nov., a novel actinobacteria isolated from high altitude Atacama Desert soil.</title>
        <authorList>
            <person name="Carro L."/>
            <person name="Golinska P."/>
            <person name="Klenk H.-P."/>
            <person name="Goodfellow M."/>
        </authorList>
    </citation>
    <scope>NUCLEOTIDE SEQUENCE [LARGE SCALE GENOMIC DNA]</scope>
    <source>
        <strain evidence="6 7">5R2A7</strain>
    </source>
</reference>
<dbReference type="InterPro" id="IPR003018">
    <property type="entry name" value="GAF"/>
</dbReference>
<dbReference type="Gene3D" id="1.10.10.10">
    <property type="entry name" value="Winged helix-like DNA-binding domain superfamily/Winged helix DNA-binding domain"/>
    <property type="match status" value="1"/>
</dbReference>
<dbReference type="InterPro" id="IPR029016">
    <property type="entry name" value="GAF-like_dom_sf"/>
</dbReference>
<feature type="domain" description="ANTAR" evidence="5">
    <location>
        <begin position="168"/>
        <end position="229"/>
    </location>
</feature>
<dbReference type="PIRSF" id="PIRSF036625">
    <property type="entry name" value="GAF_ANTAR"/>
    <property type="match status" value="1"/>
</dbReference>
<evidence type="ECO:0000313" key="6">
    <source>
        <dbReference type="EMBL" id="PWR05589.1"/>
    </source>
</evidence>
<keyword evidence="7" id="KW-1185">Reference proteome</keyword>
<dbReference type="SUPFAM" id="SSF52172">
    <property type="entry name" value="CheY-like"/>
    <property type="match status" value="1"/>
</dbReference>
<keyword evidence="2 6" id="KW-0418">Kinase</keyword>
<dbReference type="Gene3D" id="3.30.450.40">
    <property type="match status" value="1"/>
</dbReference>
<dbReference type="RefSeq" id="WP_109820146.1">
    <property type="nucleotide sequence ID" value="NZ_QGKR01000303.1"/>
</dbReference>
<dbReference type="SMART" id="SM01012">
    <property type="entry name" value="ANTAR"/>
    <property type="match status" value="1"/>
</dbReference>
<dbReference type="GO" id="GO:0003723">
    <property type="term" value="F:RNA binding"/>
    <property type="evidence" value="ECO:0007669"/>
    <property type="project" value="InterPro"/>
</dbReference>
<dbReference type="Pfam" id="PF13185">
    <property type="entry name" value="GAF_2"/>
    <property type="match status" value="1"/>
</dbReference>
<proteinExistence type="predicted"/>
<organism evidence="6 7">
    <name type="scientific">Micromonospora acroterricola</name>
    <dbReference type="NCBI Taxonomy" id="2202421"/>
    <lineage>
        <taxon>Bacteria</taxon>
        <taxon>Bacillati</taxon>
        <taxon>Actinomycetota</taxon>
        <taxon>Actinomycetes</taxon>
        <taxon>Micromonosporales</taxon>
        <taxon>Micromonosporaceae</taxon>
        <taxon>Micromonospora</taxon>
    </lineage>
</organism>
<evidence type="ECO:0000256" key="3">
    <source>
        <dbReference type="ARBA" id="ARBA00023015"/>
    </source>
</evidence>
<keyword evidence="3" id="KW-0805">Transcription regulation</keyword>
<name>A0A317CSZ3_9ACTN</name>
<evidence type="ECO:0000259" key="5">
    <source>
        <dbReference type="PROSITE" id="PS50921"/>
    </source>
</evidence>
<comment type="caution">
    <text evidence="6">The sequence shown here is derived from an EMBL/GenBank/DDBJ whole genome shotgun (WGS) entry which is preliminary data.</text>
</comment>
<gene>
    <name evidence="6" type="ORF">DKT68_26600</name>
</gene>
<dbReference type="Pfam" id="PF03861">
    <property type="entry name" value="ANTAR"/>
    <property type="match status" value="1"/>
</dbReference>
<sequence length="239" mass="25123">MTETQLITSAEAFARLGRLRFSDIDFHGVLTLVSELAQRTIPGASEVSVTLIGPGGAHTAVSTGDLPLTLDERQYACGQGPCITAATSTVTIIVPEMAGERRWPDWASDALDGGALSSLSIGLPLHEAVTGALNIYATEPDAFDDAAVSLSQSFADHAAAAMANAHLYDTQVTLTQHMQAAMQSRAVIEQAKGIIMAERRCTADQAFAILTRLSQNTNTKVRDVAAALVAGVTSSQPTR</sequence>
<dbReference type="SUPFAM" id="SSF55781">
    <property type="entry name" value="GAF domain-like"/>
    <property type="match status" value="1"/>
</dbReference>
<evidence type="ECO:0000256" key="2">
    <source>
        <dbReference type="ARBA" id="ARBA00022777"/>
    </source>
</evidence>
<dbReference type="Proteomes" id="UP000245410">
    <property type="component" value="Unassembled WGS sequence"/>
</dbReference>
<dbReference type="OrthoDB" id="3688893at2"/>
<evidence type="ECO:0000256" key="4">
    <source>
        <dbReference type="ARBA" id="ARBA00023163"/>
    </source>
</evidence>
<evidence type="ECO:0000256" key="1">
    <source>
        <dbReference type="ARBA" id="ARBA00022679"/>
    </source>
</evidence>
<keyword evidence="4" id="KW-0804">Transcription</keyword>
<dbReference type="SMART" id="SM00065">
    <property type="entry name" value="GAF"/>
    <property type="match status" value="1"/>
</dbReference>
<dbReference type="EMBL" id="QGKR01000303">
    <property type="protein sequence ID" value="PWR05589.1"/>
    <property type="molecule type" value="Genomic_DNA"/>
</dbReference>
<dbReference type="InterPro" id="IPR005561">
    <property type="entry name" value="ANTAR"/>
</dbReference>
<dbReference type="PROSITE" id="PS50921">
    <property type="entry name" value="ANTAR"/>
    <property type="match status" value="1"/>
</dbReference>
<accession>A0A317CSZ3</accession>
<dbReference type="AlphaFoldDB" id="A0A317CSZ3"/>
<dbReference type="GO" id="GO:0016301">
    <property type="term" value="F:kinase activity"/>
    <property type="evidence" value="ECO:0007669"/>
    <property type="project" value="UniProtKB-KW"/>
</dbReference>
<keyword evidence="1" id="KW-0808">Transferase</keyword>
<protein>
    <submittedName>
        <fullName evidence="6">Histidine kinase</fullName>
    </submittedName>
</protein>
<dbReference type="InterPro" id="IPR012074">
    <property type="entry name" value="GAF_ANTAR"/>
</dbReference>
<dbReference type="InterPro" id="IPR036388">
    <property type="entry name" value="WH-like_DNA-bd_sf"/>
</dbReference>